<reference evidence="7" key="1">
    <citation type="submission" date="2016-10" db="EMBL/GenBank/DDBJ databases">
        <authorList>
            <person name="Varghese N."/>
            <person name="Submissions S."/>
        </authorList>
    </citation>
    <scope>NUCLEOTIDE SEQUENCE [LARGE SCALE GENOMIC DNA]</scope>
    <source>
        <strain evidence="7">Nm44</strain>
    </source>
</reference>
<feature type="domain" description="Peptidase S49" evidence="5">
    <location>
        <begin position="126"/>
        <end position="268"/>
    </location>
</feature>
<accession>A0A1I4LQ12</accession>
<protein>
    <submittedName>
        <fullName evidence="6">Signal peptide peptidase SppA</fullName>
    </submittedName>
</protein>
<name>A0A1I4LQ12_9PROT</name>
<dbReference type="Proteomes" id="UP000183287">
    <property type="component" value="Unassembled WGS sequence"/>
</dbReference>
<keyword evidence="7" id="KW-1185">Reference proteome</keyword>
<dbReference type="AlphaFoldDB" id="A0A1I4LQ12"/>
<dbReference type="InterPro" id="IPR033855">
    <property type="entry name" value="Protein_C"/>
</dbReference>
<evidence type="ECO:0000313" key="6">
    <source>
        <dbReference type="EMBL" id="SFL93102.1"/>
    </source>
</evidence>
<dbReference type="PANTHER" id="PTHR33209:SF1">
    <property type="entry name" value="PEPTIDASE S49 DOMAIN-CONTAINING PROTEIN"/>
    <property type="match status" value="1"/>
</dbReference>
<dbReference type="CDD" id="cd07022">
    <property type="entry name" value="S49_Sppa_36K_type"/>
    <property type="match status" value="1"/>
</dbReference>
<dbReference type="SUPFAM" id="SSF52096">
    <property type="entry name" value="ClpP/crotonase"/>
    <property type="match status" value="1"/>
</dbReference>
<dbReference type="Pfam" id="PF01343">
    <property type="entry name" value="Peptidase_S49"/>
    <property type="match status" value="1"/>
</dbReference>
<dbReference type="PANTHER" id="PTHR33209">
    <property type="entry name" value="PROTEASE 4"/>
    <property type="match status" value="1"/>
</dbReference>
<evidence type="ECO:0000256" key="2">
    <source>
        <dbReference type="ARBA" id="ARBA00022670"/>
    </source>
</evidence>
<dbReference type="InterPro" id="IPR002142">
    <property type="entry name" value="Peptidase_S49"/>
</dbReference>
<gene>
    <name evidence="6" type="ORF">SAMN05421863_100744</name>
</gene>
<dbReference type="RefSeq" id="WP_074904098.1">
    <property type="nucleotide sequence ID" value="NZ_FOUB01000007.1"/>
</dbReference>
<dbReference type="InterPro" id="IPR029045">
    <property type="entry name" value="ClpP/crotonase-like_dom_sf"/>
</dbReference>
<evidence type="ECO:0000259" key="5">
    <source>
        <dbReference type="Pfam" id="PF01343"/>
    </source>
</evidence>
<dbReference type="OrthoDB" id="6999246at2"/>
<evidence type="ECO:0000256" key="1">
    <source>
        <dbReference type="ARBA" id="ARBA00008683"/>
    </source>
</evidence>
<evidence type="ECO:0000313" key="7">
    <source>
        <dbReference type="Proteomes" id="UP000183287"/>
    </source>
</evidence>
<sequence length="418" mass="44535">MQLPHIAARLYGTPLLINRSKLDVILSVLGSRIGGSDTNMIVPLSARRDQPTGSSGVAVIPVQGTLVKRTLGLEAASGLTSYTEIQTLLSAALRDPSVRGILLDVDSPGGETGGVFELAEFIRTASTIKPIWAIANDSAFSAAYAIACAASRIITTRTGGVGSIGVIALHVDQSAADSKNGLRYTAITAGAHKSDYSPHEPLSSEAQARLQAEVNRLYDLFVAHVATMRAVSEDSVRATEAGLYFGPEAIQTGLADSLMSFDEVLTEFNTFLTPQGRSRSPARAQTQVGCATHHKEFNMPENHEAPDEQTHERDANVETNSTLEATASVTDFREEIRRETQAIAELCLIAGCPAKAAEFIAQGLNEAQVRQLLLTMKATHQSAEILSTIDPDKTAIQEPAASVHNPLIAAVKKISVKE</sequence>
<proteinExistence type="inferred from homology"/>
<dbReference type="Gene3D" id="6.20.330.10">
    <property type="match status" value="1"/>
</dbReference>
<keyword evidence="2" id="KW-0645">Protease</keyword>
<keyword evidence="4" id="KW-0720">Serine protease</keyword>
<dbReference type="GO" id="GO:0008236">
    <property type="term" value="F:serine-type peptidase activity"/>
    <property type="evidence" value="ECO:0007669"/>
    <property type="project" value="UniProtKB-KW"/>
</dbReference>
<dbReference type="EMBL" id="FOUB01000007">
    <property type="protein sequence ID" value="SFL93102.1"/>
    <property type="molecule type" value="Genomic_DNA"/>
</dbReference>
<comment type="similarity">
    <text evidence="1">Belongs to the peptidase S49 family.</text>
</comment>
<evidence type="ECO:0000256" key="3">
    <source>
        <dbReference type="ARBA" id="ARBA00022801"/>
    </source>
</evidence>
<dbReference type="Gene3D" id="3.90.226.10">
    <property type="entry name" value="2-enoyl-CoA Hydratase, Chain A, domain 1"/>
    <property type="match status" value="1"/>
</dbReference>
<evidence type="ECO:0000256" key="4">
    <source>
        <dbReference type="ARBA" id="ARBA00022825"/>
    </source>
</evidence>
<dbReference type="GO" id="GO:0006508">
    <property type="term" value="P:proteolysis"/>
    <property type="evidence" value="ECO:0007669"/>
    <property type="project" value="UniProtKB-KW"/>
</dbReference>
<organism evidence="6 7">
    <name type="scientific">Nitrosomonas communis</name>
    <dbReference type="NCBI Taxonomy" id="44574"/>
    <lineage>
        <taxon>Bacteria</taxon>
        <taxon>Pseudomonadati</taxon>
        <taxon>Pseudomonadota</taxon>
        <taxon>Betaproteobacteria</taxon>
        <taxon>Nitrosomonadales</taxon>
        <taxon>Nitrosomonadaceae</taxon>
        <taxon>Nitrosomonas</taxon>
    </lineage>
</organism>
<keyword evidence="3" id="KW-0378">Hydrolase</keyword>